<dbReference type="Pfam" id="PF01425">
    <property type="entry name" value="Amidase"/>
    <property type="match status" value="1"/>
</dbReference>
<dbReference type="AlphaFoldDB" id="K3W868"/>
<protein>
    <recommendedName>
        <fullName evidence="3">Amidase domain-containing protein</fullName>
    </recommendedName>
</protein>
<reference evidence="5" key="1">
    <citation type="journal article" date="2010" name="Genome Biol.">
        <title>Genome sequence of the necrotrophic plant pathogen Pythium ultimum reveals original pathogenicity mechanisms and effector repertoire.</title>
        <authorList>
            <person name="Levesque C.A."/>
            <person name="Brouwer H."/>
            <person name="Cano L."/>
            <person name="Hamilton J.P."/>
            <person name="Holt C."/>
            <person name="Huitema E."/>
            <person name="Raffaele S."/>
            <person name="Robideau G.P."/>
            <person name="Thines M."/>
            <person name="Win J."/>
            <person name="Zerillo M.M."/>
            <person name="Beakes G.W."/>
            <person name="Boore J.L."/>
            <person name="Busam D."/>
            <person name="Dumas B."/>
            <person name="Ferriera S."/>
            <person name="Fuerstenberg S.I."/>
            <person name="Gachon C.M."/>
            <person name="Gaulin E."/>
            <person name="Govers F."/>
            <person name="Grenville-Briggs L."/>
            <person name="Horner N."/>
            <person name="Hostetler J."/>
            <person name="Jiang R.H."/>
            <person name="Johnson J."/>
            <person name="Krajaejun T."/>
            <person name="Lin H."/>
            <person name="Meijer H.J."/>
            <person name="Moore B."/>
            <person name="Morris P."/>
            <person name="Phuntmart V."/>
            <person name="Puiu D."/>
            <person name="Shetty J."/>
            <person name="Stajich J.E."/>
            <person name="Tripathy S."/>
            <person name="Wawra S."/>
            <person name="van West P."/>
            <person name="Whitty B.R."/>
            <person name="Coutinho P.M."/>
            <person name="Henrissat B."/>
            <person name="Martin F."/>
            <person name="Thomas P.D."/>
            <person name="Tyler B.M."/>
            <person name="De Vries R.P."/>
            <person name="Kamoun S."/>
            <person name="Yandell M."/>
            <person name="Tisserat N."/>
            <person name="Buell C.R."/>
        </authorList>
    </citation>
    <scope>NUCLEOTIDE SEQUENCE</scope>
    <source>
        <strain evidence="5">DAOM:BR144</strain>
    </source>
</reference>
<evidence type="ECO:0000256" key="1">
    <source>
        <dbReference type="ARBA" id="ARBA00009199"/>
    </source>
</evidence>
<dbReference type="HOGENOM" id="CLU_009600_0_2_1"/>
<dbReference type="PROSITE" id="PS00571">
    <property type="entry name" value="AMIDASES"/>
    <property type="match status" value="1"/>
</dbReference>
<dbReference type="PANTHER" id="PTHR11895:SF67">
    <property type="entry name" value="AMIDASE DOMAIN-CONTAINING PROTEIN"/>
    <property type="match status" value="1"/>
</dbReference>
<evidence type="ECO:0000313" key="4">
    <source>
        <dbReference type="EnsemblProtists" id="PYU1_T001159"/>
    </source>
</evidence>
<keyword evidence="5" id="KW-1185">Reference proteome</keyword>
<feature type="domain" description="Amidase" evidence="3">
    <location>
        <begin position="173"/>
        <end position="580"/>
    </location>
</feature>
<dbReference type="PANTHER" id="PTHR11895">
    <property type="entry name" value="TRANSAMIDASE"/>
    <property type="match status" value="1"/>
</dbReference>
<dbReference type="Proteomes" id="UP000019132">
    <property type="component" value="Unassembled WGS sequence"/>
</dbReference>
<feature type="chain" id="PRO_5003870789" description="Amidase domain-containing protein" evidence="2">
    <location>
        <begin position="22"/>
        <end position="616"/>
    </location>
</feature>
<accession>K3W868</accession>
<dbReference type="Gene3D" id="3.90.1300.10">
    <property type="entry name" value="Amidase signature (AS) domain"/>
    <property type="match status" value="1"/>
</dbReference>
<evidence type="ECO:0000313" key="5">
    <source>
        <dbReference type="Proteomes" id="UP000019132"/>
    </source>
</evidence>
<dbReference type="STRING" id="431595.K3W868"/>
<dbReference type="InterPro" id="IPR020556">
    <property type="entry name" value="Amidase_CS"/>
</dbReference>
<sequence>MRIGLVLALVVAFFSALLLLGEKENLPSYEQLQLEHAHIAEGGYDLVNLASPRLFGKPLQVLAQLIHLPVIGRVITGTLAKDNKIIEVRKVASFVPDMPVFLPYIDPKTSVKKPAEQLSLEEFSTMGVTKKTSNFKHWSIADYTSRYASGELTPLQVARAILAAVAENEKSEYPMHFFIEKYDDLILEQAKESSKRYAKGKPLGVLDGVPIAIKDETEIKGFRTTAGTSFLGIETGEATADSTVVARLRAAGAIILGKTNMHEVGAGVTGYNMHYGTVRNPHNPKHYTGGSSSGSAAIVASGIVPLALGVDGGGSIRIPAGLCGVVGIKPTFQRVPPLMPDCPSVCHIGPIAGSVRDAAIGYAVMSGADDAFPRSYTQPAVDLHSFEDTSSLKGVKVGYFSDYSNHSSPEVASAVDKALQELKARGAELIETKLNHLTAIHTSHSVTISSEFAASFDKYYSRFSEMSPEVQLVITFGRSFSSLDFLAAQKVRAFALRQFEEQVFSKVDVFVTPTTGITAPEIPADALDVGELNAGQLGDIFRFSVYGNFIGIPGIAVPIGHDKGGLPISLQFQANHWEEDIMLRLAHATERLYEAKQKKPKVYFSIIDDAAKFPRD</sequence>
<proteinExistence type="inferred from homology"/>
<comment type="similarity">
    <text evidence="1">Belongs to the amidase family.</text>
</comment>
<evidence type="ECO:0000256" key="2">
    <source>
        <dbReference type="SAM" id="SignalP"/>
    </source>
</evidence>
<dbReference type="OMA" id="PGWHIDG"/>
<reference evidence="4" key="3">
    <citation type="submission" date="2015-02" db="UniProtKB">
        <authorList>
            <consortium name="EnsemblProtists"/>
        </authorList>
    </citation>
    <scope>IDENTIFICATION</scope>
    <source>
        <strain evidence="4">DAOM BR144</strain>
    </source>
</reference>
<dbReference type="EMBL" id="GL376620">
    <property type="status" value="NOT_ANNOTATED_CDS"/>
    <property type="molecule type" value="Genomic_DNA"/>
</dbReference>
<dbReference type="InterPro" id="IPR023631">
    <property type="entry name" value="Amidase_dom"/>
</dbReference>
<dbReference type="VEuPathDB" id="FungiDB:PYU1_G001159"/>
<feature type="signal peptide" evidence="2">
    <location>
        <begin position="1"/>
        <end position="21"/>
    </location>
</feature>
<dbReference type="SUPFAM" id="SSF75304">
    <property type="entry name" value="Amidase signature (AS) enzymes"/>
    <property type="match status" value="1"/>
</dbReference>
<keyword evidence="2" id="KW-0732">Signal</keyword>
<dbReference type="EnsemblProtists" id="PYU1_T001159">
    <property type="protein sequence ID" value="PYU1_T001159"/>
    <property type="gene ID" value="PYU1_G001159"/>
</dbReference>
<evidence type="ECO:0000259" key="3">
    <source>
        <dbReference type="Pfam" id="PF01425"/>
    </source>
</evidence>
<organism evidence="4 5">
    <name type="scientific">Globisporangium ultimum (strain ATCC 200006 / CBS 805.95 / DAOM BR144)</name>
    <name type="common">Pythium ultimum</name>
    <dbReference type="NCBI Taxonomy" id="431595"/>
    <lineage>
        <taxon>Eukaryota</taxon>
        <taxon>Sar</taxon>
        <taxon>Stramenopiles</taxon>
        <taxon>Oomycota</taxon>
        <taxon>Peronosporomycetes</taxon>
        <taxon>Pythiales</taxon>
        <taxon>Pythiaceae</taxon>
        <taxon>Globisporangium</taxon>
    </lineage>
</organism>
<dbReference type="InterPro" id="IPR036928">
    <property type="entry name" value="AS_sf"/>
</dbReference>
<dbReference type="eggNOG" id="KOG1211">
    <property type="taxonomic scope" value="Eukaryota"/>
</dbReference>
<dbReference type="InParanoid" id="K3W868"/>
<reference evidence="5" key="2">
    <citation type="submission" date="2010-04" db="EMBL/GenBank/DDBJ databases">
        <authorList>
            <person name="Buell R."/>
            <person name="Hamilton J."/>
            <person name="Hostetler J."/>
        </authorList>
    </citation>
    <scope>NUCLEOTIDE SEQUENCE [LARGE SCALE GENOMIC DNA]</scope>
    <source>
        <strain evidence="5">DAOM:BR144</strain>
    </source>
</reference>
<name>K3W868_GLOUD</name>
<dbReference type="InterPro" id="IPR000120">
    <property type="entry name" value="Amidase"/>
</dbReference>
<dbReference type="GO" id="GO:0003824">
    <property type="term" value="F:catalytic activity"/>
    <property type="evidence" value="ECO:0007669"/>
    <property type="project" value="InterPro"/>
</dbReference>